<keyword evidence="2" id="KW-1185">Reference proteome</keyword>
<sequence>MRPEFDPHFNGAWDKLDRYHREATADTALRQCADAREPVPSGWLDAWTQRVRRFLHLQPRPTHLS</sequence>
<dbReference type="Proteomes" id="UP000552709">
    <property type="component" value="Unassembled WGS sequence"/>
</dbReference>
<evidence type="ECO:0000313" key="2">
    <source>
        <dbReference type="Proteomes" id="UP000552709"/>
    </source>
</evidence>
<comment type="caution">
    <text evidence="1">The sequence shown here is derived from an EMBL/GenBank/DDBJ whole genome shotgun (WGS) entry which is preliminary data.</text>
</comment>
<organism evidence="1 2">
    <name type="scientific">Deinococcus humi</name>
    <dbReference type="NCBI Taxonomy" id="662880"/>
    <lineage>
        <taxon>Bacteria</taxon>
        <taxon>Thermotogati</taxon>
        <taxon>Deinococcota</taxon>
        <taxon>Deinococci</taxon>
        <taxon>Deinococcales</taxon>
        <taxon>Deinococcaceae</taxon>
        <taxon>Deinococcus</taxon>
    </lineage>
</organism>
<reference evidence="1 2" key="1">
    <citation type="submission" date="2020-08" db="EMBL/GenBank/DDBJ databases">
        <title>Genomic Encyclopedia of Type Strains, Phase IV (KMG-IV): sequencing the most valuable type-strain genomes for metagenomic binning, comparative biology and taxonomic classification.</title>
        <authorList>
            <person name="Goeker M."/>
        </authorList>
    </citation>
    <scope>NUCLEOTIDE SEQUENCE [LARGE SCALE GENOMIC DNA]</scope>
    <source>
        <strain evidence="1 2">DSM 27939</strain>
    </source>
</reference>
<name>A0A7W8JSJ8_9DEIO</name>
<dbReference type="EMBL" id="JACHFL010000003">
    <property type="protein sequence ID" value="MBB5362465.1"/>
    <property type="molecule type" value="Genomic_DNA"/>
</dbReference>
<proteinExistence type="predicted"/>
<dbReference type="RefSeq" id="WP_184129398.1">
    <property type="nucleotide sequence ID" value="NZ_JACHFL010000003.1"/>
</dbReference>
<evidence type="ECO:0000313" key="1">
    <source>
        <dbReference type="EMBL" id="MBB5362465.1"/>
    </source>
</evidence>
<accession>A0A7W8JSJ8</accession>
<protein>
    <submittedName>
        <fullName evidence="1">Uncharacterized protein</fullName>
    </submittedName>
</protein>
<dbReference type="AlphaFoldDB" id="A0A7W8JSJ8"/>
<gene>
    <name evidence="1" type="ORF">HNQ08_001560</name>
</gene>